<dbReference type="HOGENOM" id="CLU_003292_2_2_1"/>
<dbReference type="SUPFAM" id="SSF47823">
    <property type="entry name" value="lambda integrase-like, N-terminal domain"/>
    <property type="match status" value="1"/>
</dbReference>
<dbReference type="InterPro" id="IPR013762">
    <property type="entry name" value="Integrase-like_cat_sf"/>
</dbReference>
<dbReference type="Gene3D" id="1.10.443.10">
    <property type="entry name" value="Intergrase catalytic core"/>
    <property type="match status" value="1"/>
</dbReference>
<protein>
    <recommendedName>
        <fullName evidence="5">DNA breaking-rejoining enzyme</fullName>
    </recommendedName>
</protein>
<name>A0A0C9ZU77_9AGAM</name>
<dbReference type="Gene3D" id="1.10.150.130">
    <property type="match status" value="1"/>
</dbReference>
<proteinExistence type="predicted"/>
<organism evidence="3 4">
    <name type="scientific">Suillus luteus UH-Slu-Lm8-n1</name>
    <dbReference type="NCBI Taxonomy" id="930992"/>
    <lineage>
        <taxon>Eukaryota</taxon>
        <taxon>Fungi</taxon>
        <taxon>Dikarya</taxon>
        <taxon>Basidiomycota</taxon>
        <taxon>Agaricomycotina</taxon>
        <taxon>Agaricomycetes</taxon>
        <taxon>Agaricomycetidae</taxon>
        <taxon>Boletales</taxon>
        <taxon>Suillineae</taxon>
        <taxon>Suillaceae</taxon>
        <taxon>Suillus</taxon>
    </lineage>
</organism>
<dbReference type="InterPro" id="IPR011010">
    <property type="entry name" value="DNA_brk_join_enz"/>
</dbReference>
<dbReference type="InterPro" id="IPR052925">
    <property type="entry name" value="Phage_Integrase-like_Recomb"/>
</dbReference>
<evidence type="ECO:0000313" key="3">
    <source>
        <dbReference type="EMBL" id="KIK32911.1"/>
    </source>
</evidence>
<accession>A0A0C9ZU77</accession>
<dbReference type="GO" id="GO:0006310">
    <property type="term" value="P:DNA recombination"/>
    <property type="evidence" value="ECO:0007669"/>
    <property type="project" value="UniProtKB-KW"/>
</dbReference>
<keyword evidence="4" id="KW-1185">Reference proteome</keyword>
<evidence type="ECO:0008006" key="5">
    <source>
        <dbReference type="Google" id="ProtNLM"/>
    </source>
</evidence>
<reference evidence="3 4" key="1">
    <citation type="submission" date="2014-04" db="EMBL/GenBank/DDBJ databases">
        <authorList>
            <consortium name="DOE Joint Genome Institute"/>
            <person name="Kuo A."/>
            <person name="Ruytinx J."/>
            <person name="Rineau F."/>
            <person name="Colpaert J."/>
            <person name="Kohler A."/>
            <person name="Nagy L.G."/>
            <person name="Floudas D."/>
            <person name="Copeland A."/>
            <person name="Barry K.W."/>
            <person name="Cichocki N."/>
            <person name="Veneault-Fourrey C."/>
            <person name="LaButti K."/>
            <person name="Lindquist E.A."/>
            <person name="Lipzen A."/>
            <person name="Lundell T."/>
            <person name="Morin E."/>
            <person name="Murat C."/>
            <person name="Sun H."/>
            <person name="Tunlid A."/>
            <person name="Henrissat B."/>
            <person name="Grigoriev I.V."/>
            <person name="Hibbett D.S."/>
            <person name="Martin F."/>
            <person name="Nordberg H.P."/>
            <person name="Cantor M.N."/>
            <person name="Hua S.X."/>
        </authorList>
    </citation>
    <scope>NUCLEOTIDE SEQUENCE [LARGE SCALE GENOMIC DNA]</scope>
    <source>
        <strain evidence="3 4">UH-Slu-Lm8-n1</strain>
    </source>
</reference>
<feature type="non-terminal residue" evidence="3">
    <location>
        <position position="381"/>
    </location>
</feature>
<dbReference type="OrthoDB" id="2678913at2759"/>
<keyword evidence="1" id="KW-0238">DNA-binding</keyword>
<dbReference type="STRING" id="930992.A0A0C9ZU77"/>
<evidence type="ECO:0000256" key="2">
    <source>
        <dbReference type="ARBA" id="ARBA00023172"/>
    </source>
</evidence>
<dbReference type="PANTHER" id="PTHR34605:SF3">
    <property type="entry name" value="P CELL-TYPE AGGLUTINATION PROTEIN MAP4-LIKE-RELATED"/>
    <property type="match status" value="1"/>
</dbReference>
<sequence length="381" mass="41812">PQQYRPGLTPLPSPLRPHCLARERLRKWLPAGPSTRLASLESSATTITDSHLDRILEVMGSSWAQTTKETYGAGLLVFHVYCDSLKIPEEQRCPVSPTLLLAFLSSCAGSYSGTALANYTAGLKAWHLLHGRPWIVNAKELKATLDGATALAPDSSKCPKCIPFTVDILSTIRAFINLNDHRDAAIFACLTTTFYTVARLGEFTVPSIKSFSPSKHITRANVSKALDRNGLPVMKFHIPSTKTSPITGEDAFWAAQEGPSDPQAALENHFRINPAGEDVHLFTWKHSKGMRPLSKKELMKRLVSIAQAANLPDLKGHGLRIGGTLEYLLRGIPFEVVKSMGRWSSDAFTIYLREHAVVIAPYIQALAPALDPFSRQSLPPV</sequence>
<dbReference type="AlphaFoldDB" id="A0A0C9ZU77"/>
<feature type="non-terminal residue" evidence="3">
    <location>
        <position position="1"/>
    </location>
</feature>
<gene>
    <name evidence="3" type="ORF">CY34DRAFT_31361</name>
</gene>
<keyword evidence="2" id="KW-0233">DNA recombination</keyword>
<dbReference type="GO" id="GO:0003677">
    <property type="term" value="F:DNA binding"/>
    <property type="evidence" value="ECO:0007669"/>
    <property type="project" value="UniProtKB-KW"/>
</dbReference>
<dbReference type="InParanoid" id="A0A0C9ZU77"/>
<dbReference type="SUPFAM" id="SSF56349">
    <property type="entry name" value="DNA breaking-rejoining enzymes"/>
    <property type="match status" value="1"/>
</dbReference>
<evidence type="ECO:0000256" key="1">
    <source>
        <dbReference type="ARBA" id="ARBA00023125"/>
    </source>
</evidence>
<dbReference type="GO" id="GO:0015074">
    <property type="term" value="P:DNA integration"/>
    <property type="evidence" value="ECO:0007669"/>
    <property type="project" value="InterPro"/>
</dbReference>
<evidence type="ECO:0000313" key="4">
    <source>
        <dbReference type="Proteomes" id="UP000054485"/>
    </source>
</evidence>
<dbReference type="PANTHER" id="PTHR34605">
    <property type="entry name" value="PHAGE_INTEGRASE DOMAIN-CONTAINING PROTEIN"/>
    <property type="match status" value="1"/>
</dbReference>
<dbReference type="InterPro" id="IPR010998">
    <property type="entry name" value="Integrase_recombinase_N"/>
</dbReference>
<dbReference type="Proteomes" id="UP000054485">
    <property type="component" value="Unassembled WGS sequence"/>
</dbReference>
<reference evidence="4" key="2">
    <citation type="submission" date="2015-01" db="EMBL/GenBank/DDBJ databases">
        <title>Evolutionary Origins and Diversification of the Mycorrhizal Mutualists.</title>
        <authorList>
            <consortium name="DOE Joint Genome Institute"/>
            <consortium name="Mycorrhizal Genomics Consortium"/>
            <person name="Kohler A."/>
            <person name="Kuo A."/>
            <person name="Nagy L.G."/>
            <person name="Floudas D."/>
            <person name="Copeland A."/>
            <person name="Barry K.W."/>
            <person name="Cichocki N."/>
            <person name="Veneault-Fourrey C."/>
            <person name="LaButti K."/>
            <person name="Lindquist E.A."/>
            <person name="Lipzen A."/>
            <person name="Lundell T."/>
            <person name="Morin E."/>
            <person name="Murat C."/>
            <person name="Riley R."/>
            <person name="Ohm R."/>
            <person name="Sun H."/>
            <person name="Tunlid A."/>
            <person name="Henrissat B."/>
            <person name="Grigoriev I.V."/>
            <person name="Hibbett D.S."/>
            <person name="Martin F."/>
        </authorList>
    </citation>
    <scope>NUCLEOTIDE SEQUENCE [LARGE SCALE GENOMIC DNA]</scope>
    <source>
        <strain evidence="4">UH-Slu-Lm8-n1</strain>
    </source>
</reference>
<dbReference type="EMBL" id="KN836079">
    <property type="protein sequence ID" value="KIK32911.1"/>
    <property type="molecule type" value="Genomic_DNA"/>
</dbReference>